<organism evidence="2 3">
    <name type="scientific">Polaromonas eurypsychrophila</name>
    <dbReference type="NCBI Taxonomy" id="1614635"/>
    <lineage>
        <taxon>Bacteria</taxon>
        <taxon>Pseudomonadati</taxon>
        <taxon>Pseudomonadota</taxon>
        <taxon>Betaproteobacteria</taxon>
        <taxon>Burkholderiales</taxon>
        <taxon>Comamonadaceae</taxon>
        <taxon>Polaromonas</taxon>
    </lineage>
</organism>
<accession>A0A916S517</accession>
<evidence type="ECO:0000313" key="3">
    <source>
        <dbReference type="Proteomes" id="UP000620596"/>
    </source>
</evidence>
<keyword evidence="1" id="KW-1133">Transmembrane helix</keyword>
<sequence length="98" mass="10696">MPSFINRVLRFALRLILWVCAAVFAISLLAASLVLIALGLLKALITGKKPQPMVFGRFRKVSPGAFWPGAGARGAAPVREADVVDVEVREIRDDKRLP</sequence>
<dbReference type="EMBL" id="BMIG01000001">
    <property type="protein sequence ID" value="GGA84841.1"/>
    <property type="molecule type" value="Genomic_DNA"/>
</dbReference>
<evidence type="ECO:0000313" key="2">
    <source>
        <dbReference type="EMBL" id="GGA84841.1"/>
    </source>
</evidence>
<dbReference type="Proteomes" id="UP000620596">
    <property type="component" value="Unassembled WGS sequence"/>
</dbReference>
<keyword evidence="1" id="KW-0812">Transmembrane</keyword>
<gene>
    <name evidence="2" type="ORF">GCM10011496_01680</name>
</gene>
<proteinExistence type="predicted"/>
<feature type="transmembrane region" description="Helical" evidence="1">
    <location>
        <begin position="15"/>
        <end position="41"/>
    </location>
</feature>
<keyword evidence="3" id="KW-1185">Reference proteome</keyword>
<protein>
    <submittedName>
        <fullName evidence="2">Uncharacterized protein</fullName>
    </submittedName>
</protein>
<reference evidence="2" key="1">
    <citation type="journal article" date="2014" name="Int. J. Syst. Evol. Microbiol.">
        <title>Complete genome sequence of Corynebacterium casei LMG S-19264T (=DSM 44701T), isolated from a smear-ripened cheese.</title>
        <authorList>
            <consortium name="US DOE Joint Genome Institute (JGI-PGF)"/>
            <person name="Walter F."/>
            <person name="Albersmeier A."/>
            <person name="Kalinowski J."/>
            <person name="Ruckert C."/>
        </authorList>
    </citation>
    <scope>NUCLEOTIDE SEQUENCE</scope>
    <source>
        <strain evidence="2">CGMCC 1.15322</strain>
    </source>
</reference>
<dbReference type="AlphaFoldDB" id="A0A916S517"/>
<dbReference type="RefSeq" id="WP_188705638.1">
    <property type="nucleotide sequence ID" value="NZ_BMIG01000001.1"/>
</dbReference>
<name>A0A916S517_9BURK</name>
<evidence type="ECO:0000256" key="1">
    <source>
        <dbReference type="SAM" id="Phobius"/>
    </source>
</evidence>
<reference evidence="2" key="2">
    <citation type="submission" date="2020-09" db="EMBL/GenBank/DDBJ databases">
        <authorList>
            <person name="Sun Q."/>
            <person name="Zhou Y."/>
        </authorList>
    </citation>
    <scope>NUCLEOTIDE SEQUENCE</scope>
    <source>
        <strain evidence="2">CGMCC 1.15322</strain>
    </source>
</reference>
<keyword evidence="1" id="KW-0472">Membrane</keyword>
<comment type="caution">
    <text evidence="2">The sequence shown here is derived from an EMBL/GenBank/DDBJ whole genome shotgun (WGS) entry which is preliminary data.</text>
</comment>